<dbReference type="SMART" id="SM00033">
    <property type="entry name" value="CH"/>
    <property type="match status" value="1"/>
</dbReference>
<dbReference type="PRINTS" id="PR00888">
    <property type="entry name" value="SM22CALPONIN"/>
</dbReference>
<protein>
    <submittedName>
        <fullName evidence="2">Calponin domain-containing like protein</fullName>
    </submittedName>
</protein>
<dbReference type="PANTHER" id="PTHR47385:SF14">
    <property type="entry name" value="TRANSGELIN"/>
    <property type="match status" value="1"/>
</dbReference>
<dbReference type="GO" id="GO:0007015">
    <property type="term" value="P:actin filament organization"/>
    <property type="evidence" value="ECO:0007669"/>
    <property type="project" value="TreeGrafter"/>
</dbReference>
<organism evidence="2 3">
    <name type="scientific">Tubulinosema ratisbonensis</name>
    <dbReference type="NCBI Taxonomy" id="291195"/>
    <lineage>
        <taxon>Eukaryota</taxon>
        <taxon>Fungi</taxon>
        <taxon>Fungi incertae sedis</taxon>
        <taxon>Microsporidia</taxon>
        <taxon>Tubulinosematoidea</taxon>
        <taxon>Tubulinosematidae</taxon>
        <taxon>Tubulinosema</taxon>
    </lineage>
</organism>
<dbReference type="VEuPathDB" id="MicrosporidiaDB:TUBRATIS_25280"/>
<sequence length="175" mass="19787">MAEQEQLDQAKEWIKSVIGTEINDFYLDLKDGTILCNLINEITPNSCRISKGKLPFHQIENINQFISAVKKLGVPNHDIFELNDLYEQKSLKQVLITLAALSRHAAKAGWDGPKFGPKLADEKKYVFDEAVLKKSGSISSLQEGHYIDLSFSTLNDGGLKRQITEDNNYFKNKKN</sequence>
<dbReference type="InterPro" id="IPR036872">
    <property type="entry name" value="CH_dom_sf"/>
</dbReference>
<dbReference type="Gene3D" id="1.10.418.10">
    <property type="entry name" value="Calponin-like domain"/>
    <property type="match status" value="1"/>
</dbReference>
<dbReference type="InterPro" id="IPR003096">
    <property type="entry name" value="SM22_calponin"/>
</dbReference>
<dbReference type="STRING" id="291195.A0A437AIM0"/>
<dbReference type="AlphaFoldDB" id="A0A437AIM0"/>
<dbReference type="Pfam" id="PF00307">
    <property type="entry name" value="CH"/>
    <property type="match status" value="1"/>
</dbReference>
<evidence type="ECO:0000313" key="3">
    <source>
        <dbReference type="Proteomes" id="UP000282876"/>
    </source>
</evidence>
<proteinExistence type="predicted"/>
<keyword evidence="3" id="KW-1185">Reference proteome</keyword>
<evidence type="ECO:0000259" key="1">
    <source>
        <dbReference type="PROSITE" id="PS50021"/>
    </source>
</evidence>
<name>A0A437AIM0_9MICR</name>
<feature type="domain" description="Calponin-homology (CH)" evidence="1">
    <location>
        <begin position="4"/>
        <end position="106"/>
    </location>
</feature>
<dbReference type="OrthoDB" id="21595at2759"/>
<evidence type="ECO:0000313" key="2">
    <source>
        <dbReference type="EMBL" id="RVD91035.1"/>
    </source>
</evidence>
<dbReference type="GO" id="GO:0051015">
    <property type="term" value="F:actin filament binding"/>
    <property type="evidence" value="ECO:0007669"/>
    <property type="project" value="TreeGrafter"/>
</dbReference>
<dbReference type="PROSITE" id="PS50021">
    <property type="entry name" value="CH"/>
    <property type="match status" value="1"/>
</dbReference>
<dbReference type="InterPro" id="IPR050606">
    <property type="entry name" value="Calponin-like"/>
</dbReference>
<dbReference type="InterPro" id="IPR001715">
    <property type="entry name" value="CH_dom"/>
</dbReference>
<gene>
    <name evidence="2" type="ORF">TUBRATIS_25280</name>
</gene>
<reference evidence="2 3" key="1">
    <citation type="submission" date="2018-10" db="EMBL/GenBank/DDBJ databases">
        <title>Draft genome sequence of the microsporidian Tubulinosema ratisbonensis.</title>
        <authorList>
            <person name="Polonais V."/>
            <person name="Peyretaillade E."/>
            <person name="Niehus S."/>
            <person name="Wawrzyniak I."/>
            <person name="Franchet A."/>
            <person name="Gaspin C."/>
            <person name="Reichstadt M."/>
            <person name="Belser C."/>
            <person name="Labadie K."/>
            <person name="Delbac F."/>
            <person name="Ferrandon D."/>
        </authorList>
    </citation>
    <scope>NUCLEOTIDE SEQUENCE [LARGE SCALE GENOMIC DNA]</scope>
    <source>
        <strain evidence="2 3">Franzen</strain>
    </source>
</reference>
<dbReference type="Proteomes" id="UP000282876">
    <property type="component" value="Unassembled WGS sequence"/>
</dbReference>
<comment type="caution">
    <text evidence="2">The sequence shown here is derived from an EMBL/GenBank/DDBJ whole genome shotgun (WGS) entry which is preliminary data.</text>
</comment>
<dbReference type="SUPFAM" id="SSF47576">
    <property type="entry name" value="Calponin-homology domain, CH-domain"/>
    <property type="match status" value="1"/>
</dbReference>
<accession>A0A437AIM0</accession>
<dbReference type="EMBL" id="RCSS01000676">
    <property type="protein sequence ID" value="RVD91035.1"/>
    <property type="molecule type" value="Genomic_DNA"/>
</dbReference>
<dbReference type="PANTHER" id="PTHR47385">
    <property type="entry name" value="CALPONIN"/>
    <property type="match status" value="1"/>
</dbReference>
<dbReference type="GO" id="GO:0015629">
    <property type="term" value="C:actin cytoskeleton"/>
    <property type="evidence" value="ECO:0007669"/>
    <property type="project" value="TreeGrafter"/>
</dbReference>